<feature type="non-terminal residue" evidence="2">
    <location>
        <position position="1104"/>
    </location>
</feature>
<feature type="domain" description="DUF7933" evidence="1">
    <location>
        <begin position="27"/>
        <end position="157"/>
    </location>
</feature>
<accession>A0A2M8PYS0</accession>
<sequence length="1104" mass="109388">MLMLLALLAFLPAREVRSQANPNEAQVNKQFIPTIIPPGGVAKLRVYIYNPNTYPLTVTSLTDNLPAGMTVASPPNAATNCTGGTVSAIAGNTSFTLNGGTVPPKVGSINGECYFEVDITTTVQGNSINTIPASALIASGPNGSVTNSSPASATLLVESMPNATVSKNFSPTTVFVGQNATLTITINNNSNTINMTNVSLTDLLPSGLVINGAATLSGCGAGASISAPLGGDTITLTGATVQPSPDCVITVPVYSLTSAVYTNTIPGGSLQSRQGVTDPNDRSATLNVQNLRVNKSFSPTSVPQNGVTTLTITLRNPTGTPYTGVSLTDNLPAGLQVASSPNLSNTCGGTITGATAGSTSFSLSGGTIPSGTISSPGTCTITIDVQVTVVGSRTNTIPAGGVTTSQGASNVSPASATVTGTSTLPGNIGGSKSFTPSAIDPNGTSRLRVRLNRSGGAASPLTGVTFVDNLPANVVIANPPNITFSSACGATAVMTRNDPPTYTPISGGETAFLVRFATVPASGNCDIEVDVTSAVPGTYTNTIPAGSITNDQGTSNSSALNATLTVRNGLEVTKEFIPSTITAGGYSTVRITLTNRNLFPLTGVNLTDPLPNTGARQLRVRSPANASTTCGGTLTATPGSATVTLTGGAILAQSGSVPGTCVILFDVVPSGSGPFISGSTTNTIPVGNVTSNEGINNLLPASATLSFANLTMRAVKAFDPTLVYGGADSLLTITLTNQNAVPLTEVSFTDNFPSGMFISAPVFTNTTCPGGVVTANAGDGFFTFSGGTIPANSSCVVQVRATLNVNGNLTNMIPAGQICAKEGVCNPDGIAASLTNLPGVSISKVFTPSTIASGGVSTLVITIRDTGGLTLTNASATDNLPAGLTVASPASASTTCSGGTVTAIPGGTSISLSGATVPANGSCTFQANVTGTVAGSYDNTIPAGALTNDQGATNPQPATATLTITPAPPSLAKTFTPATITAGSTSTLTLTITNPNPSVALTGVAVTDSLPSGMTVASPPNATNTCSGTFAPNAGDTSIALSGGTVAAGGNCTLTVDVTTSTIGDSVNTTGNVSSTNGGTGNTASATLTVSAVSPPSIAKAFSP</sequence>
<feature type="domain" description="DUF7933" evidence="1">
    <location>
        <begin position="164"/>
        <end position="288"/>
    </location>
</feature>
<name>A0A2M8PYS0_9CHLR</name>
<dbReference type="InterPro" id="IPR047589">
    <property type="entry name" value="DUF11_rpt"/>
</dbReference>
<protein>
    <recommendedName>
        <fullName evidence="1">DUF7933 domain-containing protein</fullName>
    </recommendedName>
</protein>
<feature type="domain" description="DUF7933" evidence="1">
    <location>
        <begin position="431"/>
        <end position="566"/>
    </location>
</feature>
<dbReference type="NCBIfam" id="TIGR01451">
    <property type="entry name" value="B_ant_repeat"/>
    <property type="match status" value="1"/>
</dbReference>
<feature type="domain" description="DUF7933" evidence="1">
    <location>
        <begin position="969"/>
        <end position="1090"/>
    </location>
</feature>
<comment type="caution">
    <text evidence="2">The sequence shown here is derived from an EMBL/GenBank/DDBJ whole genome shotgun (WGS) entry which is preliminary data.</text>
</comment>
<evidence type="ECO:0000313" key="3">
    <source>
        <dbReference type="Proteomes" id="UP000228947"/>
    </source>
</evidence>
<proteinExistence type="predicted"/>
<dbReference type="PANTHER" id="PTHR34819:SF5">
    <property type="entry name" value="CONSERVED REPEAT DOMAIN PROTEIN"/>
    <property type="match status" value="1"/>
</dbReference>
<dbReference type="Pfam" id="PF25564">
    <property type="entry name" value="DUF7933"/>
    <property type="match status" value="8"/>
</dbReference>
<dbReference type="Proteomes" id="UP000228947">
    <property type="component" value="Unassembled WGS sequence"/>
</dbReference>
<feature type="domain" description="DUF7933" evidence="1">
    <location>
        <begin position="716"/>
        <end position="834"/>
    </location>
</feature>
<organism evidence="2 3">
    <name type="scientific">Candidatus Thermofonsia Clade 1 bacterium</name>
    <dbReference type="NCBI Taxonomy" id="2364210"/>
    <lineage>
        <taxon>Bacteria</taxon>
        <taxon>Bacillati</taxon>
        <taxon>Chloroflexota</taxon>
        <taxon>Candidatus Thermofontia</taxon>
        <taxon>Candidatus Thermofonsia Clade 1</taxon>
    </lineage>
</organism>
<dbReference type="InterPro" id="IPR051172">
    <property type="entry name" value="Chlamydia_OmcB"/>
</dbReference>
<reference evidence="2 3" key="1">
    <citation type="submission" date="2017-11" db="EMBL/GenBank/DDBJ databases">
        <title>Evolution of Phototrophy in the Chloroflexi Phylum Driven by Horizontal Gene Transfer.</title>
        <authorList>
            <person name="Ward L.M."/>
            <person name="Hemp J."/>
            <person name="Shih P.M."/>
            <person name="Mcglynn S.E."/>
            <person name="Fischer W."/>
        </authorList>
    </citation>
    <scope>NUCLEOTIDE SEQUENCE [LARGE SCALE GENOMIC DNA]</scope>
    <source>
        <strain evidence="2">CP1_1M</strain>
    </source>
</reference>
<dbReference type="InterPro" id="IPR057693">
    <property type="entry name" value="DUF7933"/>
</dbReference>
<evidence type="ECO:0000259" key="1">
    <source>
        <dbReference type="Pfam" id="PF25564"/>
    </source>
</evidence>
<dbReference type="AlphaFoldDB" id="A0A2M8PYS0"/>
<feature type="domain" description="DUF7933" evidence="1">
    <location>
        <begin position="572"/>
        <end position="705"/>
    </location>
</feature>
<feature type="domain" description="DUF7933" evidence="1">
    <location>
        <begin position="293"/>
        <end position="418"/>
    </location>
</feature>
<evidence type="ECO:0000313" key="2">
    <source>
        <dbReference type="EMBL" id="PJF42698.1"/>
    </source>
</evidence>
<feature type="domain" description="DUF7933" evidence="1">
    <location>
        <begin position="842"/>
        <end position="964"/>
    </location>
</feature>
<gene>
    <name evidence="2" type="ORF">CUN50_03280</name>
</gene>
<dbReference type="EMBL" id="PGTL01000011">
    <property type="protein sequence ID" value="PJF42698.1"/>
    <property type="molecule type" value="Genomic_DNA"/>
</dbReference>
<dbReference type="PANTHER" id="PTHR34819">
    <property type="entry name" value="LARGE CYSTEINE-RICH PERIPLASMIC PROTEIN OMCB"/>
    <property type="match status" value="1"/>
</dbReference>